<gene>
    <name evidence="3" type="ORF">KEC57_13150</name>
</gene>
<proteinExistence type="predicted"/>
<organism evidence="3 4">
    <name type="scientific">Microbacterium allomyrinae</name>
    <dbReference type="NCBI Taxonomy" id="2830666"/>
    <lineage>
        <taxon>Bacteria</taxon>
        <taxon>Bacillati</taxon>
        <taxon>Actinomycetota</taxon>
        <taxon>Actinomycetes</taxon>
        <taxon>Micrococcales</taxon>
        <taxon>Microbacteriaceae</taxon>
        <taxon>Microbacterium</taxon>
    </lineage>
</organism>
<dbReference type="GO" id="GO:0043190">
    <property type="term" value="C:ATP-binding cassette (ABC) transporter complex"/>
    <property type="evidence" value="ECO:0007669"/>
    <property type="project" value="InterPro"/>
</dbReference>
<sequence length="517" mass="54773">MTLARRHIILAGLFAGALALSACASSGSAPDASPDTPTTFSAYSSLNTLDPLLSDTIQNDVVGDLLYDSIIDYDSDSEIVPRVATEWAISDDFTQVDLVIRDDILFTSGNPLTAADVVYSLDRVKAAGIGAASFLGDYESSVATDDTHVTITLKAPNATFLGALSKIYVVDSAVVEENAGTDFAQAWLAANTAGSGAYTVVDYTQATSVKMTLNPDYWDFDDTRPDTYVLQNFEESAAISTALRGGALNLGALPTRDAVTFDGDPGYAVTTLPSGSGSFVYFNTAAGPTADPKLREAIALAYDYQGHVDTILGGAGTIAKGMLPATSGCVVDQPEKEQDIEKAKALVAEIGAEGTELTLLYQPNLPEHAGAATLLQSNLRDIGINLVLQTTTFPAYTELLNSIDTTPDLAIANDRPRYPDAFVMLNRQFNSSFVGTGVNKGQYSNPEVDALLAEAKTTPDAAARCDILQDVEQILADDVAAMPLANPETTFVSTPDVQDIVFSPVRIWFDPSLIRIG</sequence>
<evidence type="ECO:0000313" key="4">
    <source>
        <dbReference type="Proteomes" id="UP001139354"/>
    </source>
</evidence>
<name>A0A9X1LW72_9MICO</name>
<dbReference type="Proteomes" id="UP001139354">
    <property type="component" value="Unassembled WGS sequence"/>
</dbReference>
<evidence type="ECO:0000259" key="2">
    <source>
        <dbReference type="Pfam" id="PF00496"/>
    </source>
</evidence>
<dbReference type="GO" id="GO:0042597">
    <property type="term" value="C:periplasmic space"/>
    <property type="evidence" value="ECO:0007669"/>
    <property type="project" value="UniProtKB-ARBA"/>
</dbReference>
<reference evidence="3" key="1">
    <citation type="submission" date="2021-04" db="EMBL/GenBank/DDBJ databases">
        <title>Microbacterium tenobrionis sp. nov. and Microbacterium allomyrinae sp. nov., isolated from larvae of Tenobrio molitor and Allomyrina dichotoma, respectively.</title>
        <authorList>
            <person name="Lee S.D."/>
        </authorList>
    </citation>
    <scope>NUCLEOTIDE SEQUENCE</scope>
    <source>
        <strain evidence="3">BWT-G7</strain>
    </source>
</reference>
<feature type="chain" id="PRO_5040795874" evidence="1">
    <location>
        <begin position="25"/>
        <end position="517"/>
    </location>
</feature>
<dbReference type="Gene3D" id="3.40.190.10">
    <property type="entry name" value="Periplasmic binding protein-like II"/>
    <property type="match status" value="1"/>
</dbReference>
<dbReference type="Pfam" id="PF00496">
    <property type="entry name" value="SBP_bac_5"/>
    <property type="match status" value="1"/>
</dbReference>
<keyword evidence="4" id="KW-1185">Reference proteome</keyword>
<dbReference type="InterPro" id="IPR030678">
    <property type="entry name" value="Peptide/Ni-bd"/>
</dbReference>
<dbReference type="AlphaFoldDB" id="A0A9X1LW72"/>
<dbReference type="GO" id="GO:1904680">
    <property type="term" value="F:peptide transmembrane transporter activity"/>
    <property type="evidence" value="ECO:0007669"/>
    <property type="project" value="TreeGrafter"/>
</dbReference>
<dbReference type="Gene3D" id="3.10.105.10">
    <property type="entry name" value="Dipeptide-binding Protein, Domain 3"/>
    <property type="match status" value="1"/>
</dbReference>
<dbReference type="InterPro" id="IPR039424">
    <property type="entry name" value="SBP_5"/>
</dbReference>
<dbReference type="EMBL" id="JAGTTN010000004">
    <property type="protein sequence ID" value="MCC2033127.1"/>
    <property type="molecule type" value="Genomic_DNA"/>
</dbReference>
<dbReference type="CDD" id="cd08512">
    <property type="entry name" value="PBP2_NikA_DppA_OppA_like_7"/>
    <property type="match status" value="1"/>
</dbReference>
<dbReference type="PIRSF" id="PIRSF002741">
    <property type="entry name" value="MppA"/>
    <property type="match status" value="1"/>
</dbReference>
<feature type="signal peptide" evidence="1">
    <location>
        <begin position="1"/>
        <end position="24"/>
    </location>
</feature>
<dbReference type="PROSITE" id="PS51257">
    <property type="entry name" value="PROKAR_LIPOPROTEIN"/>
    <property type="match status" value="1"/>
</dbReference>
<keyword evidence="1" id="KW-0732">Signal</keyword>
<dbReference type="SUPFAM" id="SSF53850">
    <property type="entry name" value="Periplasmic binding protein-like II"/>
    <property type="match status" value="1"/>
</dbReference>
<dbReference type="RefSeq" id="WP_229385094.1">
    <property type="nucleotide sequence ID" value="NZ_JAGTTN010000004.1"/>
</dbReference>
<evidence type="ECO:0000313" key="3">
    <source>
        <dbReference type="EMBL" id="MCC2033127.1"/>
    </source>
</evidence>
<dbReference type="InterPro" id="IPR000914">
    <property type="entry name" value="SBP_5_dom"/>
</dbReference>
<dbReference type="Gene3D" id="3.90.76.10">
    <property type="entry name" value="Dipeptide-binding Protein, Domain 1"/>
    <property type="match status" value="1"/>
</dbReference>
<evidence type="ECO:0000256" key="1">
    <source>
        <dbReference type="SAM" id="SignalP"/>
    </source>
</evidence>
<accession>A0A9X1LW72</accession>
<protein>
    <submittedName>
        <fullName evidence="3">ABC transporter substrate-binding protein</fullName>
    </submittedName>
</protein>
<comment type="caution">
    <text evidence="3">The sequence shown here is derived from an EMBL/GenBank/DDBJ whole genome shotgun (WGS) entry which is preliminary data.</text>
</comment>
<dbReference type="PANTHER" id="PTHR30290">
    <property type="entry name" value="PERIPLASMIC BINDING COMPONENT OF ABC TRANSPORTER"/>
    <property type="match status" value="1"/>
</dbReference>
<dbReference type="GO" id="GO:0015833">
    <property type="term" value="P:peptide transport"/>
    <property type="evidence" value="ECO:0007669"/>
    <property type="project" value="TreeGrafter"/>
</dbReference>
<feature type="domain" description="Solute-binding protein family 5" evidence="2">
    <location>
        <begin position="78"/>
        <end position="432"/>
    </location>
</feature>